<dbReference type="Gene3D" id="3.30.710.10">
    <property type="entry name" value="Potassium Channel Kv1.1, Chain A"/>
    <property type="match status" value="1"/>
</dbReference>
<dbReference type="InterPro" id="IPR000210">
    <property type="entry name" value="BTB/POZ_dom"/>
</dbReference>
<dbReference type="InterPro" id="IPR011333">
    <property type="entry name" value="SKP1/BTB/POZ_sf"/>
</dbReference>
<gene>
    <name evidence="3" type="ORF">g.20779</name>
    <name evidence="2" type="ORF">g.20782</name>
</gene>
<protein>
    <recommendedName>
        <fullName evidence="1">BTB domain-containing protein</fullName>
    </recommendedName>
</protein>
<dbReference type="SMART" id="SM00225">
    <property type="entry name" value="BTB"/>
    <property type="match status" value="1"/>
</dbReference>
<dbReference type="Pfam" id="PF07707">
    <property type="entry name" value="BACK"/>
    <property type="match status" value="1"/>
</dbReference>
<dbReference type="CDD" id="cd18493">
    <property type="entry name" value="BACK_BTBD17"/>
    <property type="match status" value="1"/>
</dbReference>
<evidence type="ECO:0000313" key="2">
    <source>
        <dbReference type="EMBL" id="JAS16010.1"/>
    </source>
</evidence>
<dbReference type="InterPro" id="IPR051481">
    <property type="entry name" value="BTB-POZ/Galectin-3-binding"/>
</dbReference>
<feature type="domain" description="BTB" evidence="1">
    <location>
        <begin position="68"/>
        <end position="138"/>
    </location>
</feature>
<dbReference type="CDD" id="cd18292">
    <property type="entry name" value="BTB_POZ_BTBD17"/>
    <property type="match status" value="1"/>
</dbReference>
<dbReference type="PANTHER" id="PTHR24410">
    <property type="entry name" value="HL07962P-RELATED"/>
    <property type="match status" value="1"/>
</dbReference>
<dbReference type="Gene3D" id="1.25.40.420">
    <property type="match status" value="1"/>
</dbReference>
<evidence type="ECO:0000259" key="1">
    <source>
        <dbReference type="PROSITE" id="PS50097"/>
    </source>
</evidence>
<dbReference type="EMBL" id="GEDC01021288">
    <property type="protein sequence ID" value="JAS16010.1"/>
    <property type="molecule type" value="Transcribed_RNA"/>
</dbReference>
<dbReference type="SUPFAM" id="SSF54695">
    <property type="entry name" value="POZ domain"/>
    <property type="match status" value="1"/>
</dbReference>
<dbReference type="EMBL" id="GEDC01012543">
    <property type="protein sequence ID" value="JAS24755.1"/>
    <property type="molecule type" value="Transcribed_RNA"/>
</dbReference>
<dbReference type="Pfam" id="PF23651">
    <property type="entry name" value="TRAF_BTBD17"/>
    <property type="match status" value="1"/>
</dbReference>
<name>A0A1B6CRC5_9HEMI</name>
<reference evidence="2" key="1">
    <citation type="submission" date="2015-12" db="EMBL/GenBank/DDBJ databases">
        <title>De novo transcriptome assembly of four potential Pierce s Disease insect vectors from Arizona vineyards.</title>
        <authorList>
            <person name="Tassone E.E."/>
        </authorList>
    </citation>
    <scope>NUCLEOTIDE SEQUENCE</scope>
</reference>
<dbReference type="InterPro" id="IPR056184">
    <property type="entry name" value="TRAF_BTBD17"/>
</dbReference>
<dbReference type="PANTHER" id="PTHR24410:SF41">
    <property type="entry name" value="HL07962P"/>
    <property type="match status" value="1"/>
</dbReference>
<dbReference type="PROSITE" id="PS50097">
    <property type="entry name" value="BTB"/>
    <property type="match status" value="1"/>
</dbReference>
<proteinExistence type="predicted"/>
<dbReference type="InterPro" id="IPR011705">
    <property type="entry name" value="BACK"/>
</dbReference>
<evidence type="ECO:0000313" key="3">
    <source>
        <dbReference type="EMBL" id="JAS24755.1"/>
    </source>
</evidence>
<dbReference type="Pfam" id="PF00651">
    <property type="entry name" value="BTB"/>
    <property type="match status" value="1"/>
</dbReference>
<organism evidence="2">
    <name type="scientific">Clastoptera arizonana</name>
    <name type="common">Arizona spittle bug</name>
    <dbReference type="NCBI Taxonomy" id="38151"/>
    <lineage>
        <taxon>Eukaryota</taxon>
        <taxon>Metazoa</taxon>
        <taxon>Ecdysozoa</taxon>
        <taxon>Arthropoda</taxon>
        <taxon>Hexapoda</taxon>
        <taxon>Insecta</taxon>
        <taxon>Pterygota</taxon>
        <taxon>Neoptera</taxon>
        <taxon>Paraneoptera</taxon>
        <taxon>Hemiptera</taxon>
        <taxon>Auchenorrhyncha</taxon>
        <taxon>Cercopoidea</taxon>
        <taxon>Clastopteridae</taxon>
        <taxon>Clastoptera</taxon>
    </lineage>
</organism>
<dbReference type="AlphaFoldDB" id="A0A1B6CRC5"/>
<sequence length="529" mass="60511">MLERVVVSMFRSATRTDSQSSSTEKMDTSIFNEKESEMSSETCGDIEIDNSNHVLLKIATLYTEKLMTDICLVVGGIEYPAHRLILCTSSDVFQVMLMDSRWSESREKRVVLQETLACSAVFGEFLKYFYTGRIKINLQTIMPILALADKYNVKELTPLCVQYMCDHIAHAAMNNELISWFHYTLALGHYQVAKGCQNFIKWNLELISKTSDFGSLHHELLGKLLQQNDVVVQNEMAVYNCVVHWLNLQKQQMIEDSEPQVDACMESLVQDMMSHVRFPMMTPRQLAELLLSPLTKQYKEFFIERMAMGMSFHSGQAERVAEICQVESGRLLFTPRLYTADKWSSLLTVENFIQLPAYHTRTLVFSSHAFLEECAGEKTCEWVIDLYPKGVWFRKFFLIVWQGTVEVPENVLRTVRVSVTCRDPPNTGEDLRVKVGILITGIQDGVEHVMTVYQKNHHFSTNNKVLNLDDILDFEELNDPVLNLTGKSKPSPYLVGPNRDLLKLHIVIAPLSDVSSKDMIDKTFISSPR</sequence>
<accession>A0A1B6CRC5</accession>
<dbReference type="SMART" id="SM00875">
    <property type="entry name" value="BACK"/>
    <property type="match status" value="1"/>
</dbReference>